<protein>
    <recommendedName>
        <fullName evidence="10">Cytochrome P450</fullName>
    </recommendedName>
</protein>
<dbReference type="HOGENOM" id="CLU_001570_27_2_1"/>
<dbReference type="PRINTS" id="PR00463">
    <property type="entry name" value="EP450I"/>
</dbReference>
<evidence type="ECO:0008006" key="10">
    <source>
        <dbReference type="Google" id="ProtNLM"/>
    </source>
</evidence>
<dbReference type="SUPFAM" id="SSF48264">
    <property type="entry name" value="Cytochrome P450"/>
    <property type="match status" value="1"/>
</dbReference>
<keyword evidence="5 6" id="KW-0349">Heme</keyword>
<dbReference type="EMBL" id="KN846951">
    <property type="protein sequence ID" value="KIV85642.1"/>
    <property type="molecule type" value="Genomic_DNA"/>
</dbReference>
<gene>
    <name evidence="8" type="ORF">PV11_01311</name>
</gene>
<accession>A0A0D1YSM5</accession>
<comment type="similarity">
    <text evidence="1 6">Belongs to the cytochrome P450 family.</text>
</comment>
<reference evidence="8 9" key="1">
    <citation type="submission" date="2015-01" db="EMBL/GenBank/DDBJ databases">
        <title>The Genome Sequence of Exophiala sideris CBS121828.</title>
        <authorList>
            <consortium name="The Broad Institute Genomics Platform"/>
            <person name="Cuomo C."/>
            <person name="de Hoog S."/>
            <person name="Gorbushina A."/>
            <person name="Stielow B."/>
            <person name="Teixiera M."/>
            <person name="Abouelleil A."/>
            <person name="Chapman S.B."/>
            <person name="Priest M."/>
            <person name="Young S.K."/>
            <person name="Wortman J."/>
            <person name="Nusbaum C."/>
            <person name="Birren B."/>
        </authorList>
    </citation>
    <scope>NUCLEOTIDE SEQUENCE [LARGE SCALE GENOMIC DNA]</scope>
    <source>
        <strain evidence="8 9">CBS 121828</strain>
    </source>
</reference>
<dbReference type="InterPro" id="IPR001128">
    <property type="entry name" value="Cyt_P450"/>
</dbReference>
<feature type="signal peptide" evidence="7">
    <location>
        <begin position="1"/>
        <end position="20"/>
    </location>
</feature>
<dbReference type="PANTHER" id="PTHR24296">
    <property type="entry name" value="CYTOCHROME P450"/>
    <property type="match status" value="1"/>
</dbReference>
<dbReference type="GO" id="GO:0016705">
    <property type="term" value="F:oxidoreductase activity, acting on paired donors, with incorporation or reduction of molecular oxygen"/>
    <property type="evidence" value="ECO:0007669"/>
    <property type="project" value="InterPro"/>
</dbReference>
<dbReference type="InterPro" id="IPR036396">
    <property type="entry name" value="Cyt_P450_sf"/>
</dbReference>
<evidence type="ECO:0000256" key="7">
    <source>
        <dbReference type="SAM" id="SignalP"/>
    </source>
</evidence>
<dbReference type="Gene3D" id="1.10.630.10">
    <property type="entry name" value="Cytochrome P450"/>
    <property type="match status" value="1"/>
</dbReference>
<keyword evidence="3 6" id="KW-0560">Oxidoreductase</keyword>
<dbReference type="STRING" id="1016849.A0A0D1YSM5"/>
<sequence length="527" mass="59682">MIWTTAAILLFSIILFYSLTKEPKIHRNGEKLKRPPNTLPVLGNAIVFLKPRYILFDWFVKCQQIFRRETFEISVPTLPPGVVINSPENLEFVLKNESIITKGDFFKQRSWDLFGYGIINATGDSWRAQRKAGVKFFTAANLDALIEHVMPTVYQDTARNQLLDAVKDGSVIDLQKVLLDLTTTVVGHMAYDMEIDASSPFGKAFDHASDHVGLRFQNPLYWLTEMFTGASFRASLVEVRRFSMQIVTNARKRRSRAAFESLITEGDGDTSTPPSDPCFGSLIDSLIESFAEPQVVADAALNFLSAGRDTTAQSFTWMFYALMRHPEALKEVRKEVDEKVSNIEDVDISLLQPATLPLTLATYYEALRLYPPIPFELKQTSQPVTLPDGTFLPANALVVWCIYAFNRAIEIYGDDAHLFRPGRWLDEDGKLVPRSFLEFPVFNGGPRSCLGKKMAELMGVWVMVRMCSEWDFDEVMDGLVRVDDNGKEIVRERVSANSLTLPMEGGLPCRVRMRDRKVPQERKLNGH</sequence>
<dbReference type="InterPro" id="IPR002401">
    <property type="entry name" value="Cyt_P450_E_grp-I"/>
</dbReference>
<organism evidence="8 9">
    <name type="scientific">Exophiala sideris</name>
    <dbReference type="NCBI Taxonomy" id="1016849"/>
    <lineage>
        <taxon>Eukaryota</taxon>
        <taxon>Fungi</taxon>
        <taxon>Dikarya</taxon>
        <taxon>Ascomycota</taxon>
        <taxon>Pezizomycotina</taxon>
        <taxon>Eurotiomycetes</taxon>
        <taxon>Chaetothyriomycetidae</taxon>
        <taxon>Chaetothyriales</taxon>
        <taxon>Herpotrichiellaceae</taxon>
        <taxon>Exophiala</taxon>
    </lineage>
</organism>
<dbReference type="Pfam" id="PF00067">
    <property type="entry name" value="p450"/>
    <property type="match status" value="1"/>
</dbReference>
<evidence type="ECO:0000256" key="1">
    <source>
        <dbReference type="ARBA" id="ARBA00010617"/>
    </source>
</evidence>
<evidence type="ECO:0000256" key="5">
    <source>
        <dbReference type="PIRSR" id="PIRSR602401-1"/>
    </source>
</evidence>
<keyword evidence="6" id="KW-0503">Monooxygenase</keyword>
<dbReference type="OrthoDB" id="10029320at2759"/>
<dbReference type="Proteomes" id="UP000053599">
    <property type="component" value="Unassembled WGS sequence"/>
</dbReference>
<keyword evidence="7" id="KW-0732">Signal</keyword>
<keyword evidence="2 5" id="KW-0479">Metal-binding</keyword>
<feature type="chain" id="PRO_5002247231" description="Cytochrome P450" evidence="7">
    <location>
        <begin position="21"/>
        <end position="527"/>
    </location>
</feature>
<evidence type="ECO:0000256" key="4">
    <source>
        <dbReference type="ARBA" id="ARBA00023004"/>
    </source>
</evidence>
<evidence type="ECO:0000256" key="2">
    <source>
        <dbReference type="ARBA" id="ARBA00022723"/>
    </source>
</evidence>
<dbReference type="PRINTS" id="PR00385">
    <property type="entry name" value="P450"/>
</dbReference>
<evidence type="ECO:0000256" key="3">
    <source>
        <dbReference type="ARBA" id="ARBA00023002"/>
    </source>
</evidence>
<proteinExistence type="inferred from homology"/>
<comment type="cofactor">
    <cofactor evidence="5">
        <name>heme</name>
        <dbReference type="ChEBI" id="CHEBI:30413"/>
    </cofactor>
</comment>
<dbReference type="GO" id="GO:0004497">
    <property type="term" value="F:monooxygenase activity"/>
    <property type="evidence" value="ECO:0007669"/>
    <property type="project" value="UniProtKB-KW"/>
</dbReference>
<dbReference type="PROSITE" id="PS00086">
    <property type="entry name" value="CYTOCHROME_P450"/>
    <property type="match status" value="1"/>
</dbReference>
<keyword evidence="4 5" id="KW-0408">Iron</keyword>
<evidence type="ECO:0000313" key="9">
    <source>
        <dbReference type="Proteomes" id="UP000053599"/>
    </source>
</evidence>
<feature type="binding site" description="axial binding residue" evidence="5">
    <location>
        <position position="449"/>
    </location>
    <ligand>
        <name>heme</name>
        <dbReference type="ChEBI" id="CHEBI:30413"/>
    </ligand>
    <ligandPart>
        <name>Fe</name>
        <dbReference type="ChEBI" id="CHEBI:18248"/>
    </ligandPart>
</feature>
<evidence type="ECO:0000313" key="8">
    <source>
        <dbReference type="EMBL" id="KIV85642.1"/>
    </source>
</evidence>
<dbReference type="GO" id="GO:0005506">
    <property type="term" value="F:iron ion binding"/>
    <property type="evidence" value="ECO:0007669"/>
    <property type="project" value="InterPro"/>
</dbReference>
<dbReference type="AlphaFoldDB" id="A0A0D1YSM5"/>
<evidence type="ECO:0000256" key="6">
    <source>
        <dbReference type="RuleBase" id="RU000461"/>
    </source>
</evidence>
<dbReference type="InterPro" id="IPR017972">
    <property type="entry name" value="Cyt_P450_CS"/>
</dbReference>
<dbReference type="GO" id="GO:0020037">
    <property type="term" value="F:heme binding"/>
    <property type="evidence" value="ECO:0007669"/>
    <property type="project" value="InterPro"/>
</dbReference>
<dbReference type="GO" id="GO:0006629">
    <property type="term" value="P:lipid metabolic process"/>
    <property type="evidence" value="ECO:0007669"/>
    <property type="project" value="UniProtKB-ARBA"/>
</dbReference>
<name>A0A0D1YSM5_9EURO</name>